<gene>
    <name evidence="2" type="ORF">C1H46_009804</name>
</gene>
<dbReference type="EMBL" id="VIEB01000137">
    <property type="protein sequence ID" value="TQE04611.1"/>
    <property type="molecule type" value="Genomic_DNA"/>
</dbReference>
<evidence type="ECO:0000313" key="3">
    <source>
        <dbReference type="Proteomes" id="UP000315295"/>
    </source>
</evidence>
<accession>A0A540N0N0</accession>
<dbReference type="Proteomes" id="UP000315295">
    <property type="component" value="Unassembled WGS sequence"/>
</dbReference>
<comment type="caution">
    <text evidence="2">The sequence shown here is derived from an EMBL/GenBank/DDBJ whole genome shotgun (WGS) entry which is preliminary data.</text>
</comment>
<organism evidence="2 3">
    <name type="scientific">Malus baccata</name>
    <name type="common">Siberian crab apple</name>
    <name type="synonym">Pyrus baccata</name>
    <dbReference type="NCBI Taxonomy" id="106549"/>
    <lineage>
        <taxon>Eukaryota</taxon>
        <taxon>Viridiplantae</taxon>
        <taxon>Streptophyta</taxon>
        <taxon>Embryophyta</taxon>
        <taxon>Tracheophyta</taxon>
        <taxon>Spermatophyta</taxon>
        <taxon>Magnoliopsida</taxon>
        <taxon>eudicotyledons</taxon>
        <taxon>Gunneridae</taxon>
        <taxon>Pentapetalae</taxon>
        <taxon>rosids</taxon>
        <taxon>fabids</taxon>
        <taxon>Rosales</taxon>
        <taxon>Rosaceae</taxon>
        <taxon>Amygdaloideae</taxon>
        <taxon>Maleae</taxon>
        <taxon>Malus</taxon>
    </lineage>
</organism>
<feature type="region of interest" description="Disordered" evidence="1">
    <location>
        <begin position="80"/>
        <end position="115"/>
    </location>
</feature>
<evidence type="ECO:0000256" key="1">
    <source>
        <dbReference type="SAM" id="MobiDB-lite"/>
    </source>
</evidence>
<name>A0A540N0N0_MALBA</name>
<sequence>MRPSKPLLTKKPMMRLNRIGIRDRRVLVVDGGPRPHLRLRAIILSANIRAFHARIRFGLEEKLKPRKSWVSGSRRCNVDVHGKHRNRESDWGSASANSGKLRSAEAPLRATVAAS</sequence>
<proteinExistence type="predicted"/>
<reference evidence="2 3" key="1">
    <citation type="journal article" date="2019" name="G3 (Bethesda)">
        <title>Sequencing of a Wild Apple (Malus baccata) Genome Unravels the Differences Between Cultivated and Wild Apple Species Regarding Disease Resistance and Cold Tolerance.</title>
        <authorList>
            <person name="Chen X."/>
        </authorList>
    </citation>
    <scope>NUCLEOTIDE SEQUENCE [LARGE SCALE GENOMIC DNA]</scope>
    <source>
        <strain evidence="3">cv. Shandingzi</strain>
        <tissue evidence="2">Leaves</tissue>
    </source>
</reference>
<dbReference type="AlphaFoldDB" id="A0A540N0N0"/>
<keyword evidence="3" id="KW-1185">Reference proteome</keyword>
<protein>
    <submittedName>
        <fullName evidence="2">Uncharacterized protein</fullName>
    </submittedName>
</protein>
<evidence type="ECO:0000313" key="2">
    <source>
        <dbReference type="EMBL" id="TQE04611.1"/>
    </source>
</evidence>